<dbReference type="PRINTS" id="PR00385">
    <property type="entry name" value="P450"/>
</dbReference>
<organism evidence="12 13">
    <name type="scientific">Panicum miliaceum</name>
    <name type="common">Proso millet</name>
    <name type="synonym">Broomcorn millet</name>
    <dbReference type="NCBI Taxonomy" id="4540"/>
    <lineage>
        <taxon>Eukaryota</taxon>
        <taxon>Viridiplantae</taxon>
        <taxon>Streptophyta</taxon>
        <taxon>Embryophyta</taxon>
        <taxon>Tracheophyta</taxon>
        <taxon>Spermatophyta</taxon>
        <taxon>Magnoliopsida</taxon>
        <taxon>Liliopsida</taxon>
        <taxon>Poales</taxon>
        <taxon>Poaceae</taxon>
        <taxon>PACMAD clade</taxon>
        <taxon>Panicoideae</taxon>
        <taxon>Panicodae</taxon>
        <taxon>Paniceae</taxon>
        <taxon>Panicinae</taxon>
        <taxon>Panicum</taxon>
        <taxon>Panicum sect. Panicum</taxon>
    </lineage>
</organism>
<evidence type="ECO:0000256" key="4">
    <source>
        <dbReference type="ARBA" id="ARBA00022692"/>
    </source>
</evidence>
<dbReference type="GO" id="GO:0004497">
    <property type="term" value="F:monooxygenase activity"/>
    <property type="evidence" value="ECO:0007669"/>
    <property type="project" value="UniProtKB-KW"/>
</dbReference>
<evidence type="ECO:0008006" key="14">
    <source>
        <dbReference type="Google" id="ProtNLM"/>
    </source>
</evidence>
<keyword evidence="10" id="KW-0472">Membrane</keyword>
<keyword evidence="4" id="KW-0812">Transmembrane</keyword>
<evidence type="ECO:0000256" key="2">
    <source>
        <dbReference type="ARBA" id="ARBA00010617"/>
    </source>
</evidence>
<dbReference type="OrthoDB" id="1470350at2759"/>
<feature type="compositionally biased region" description="Low complexity" evidence="11">
    <location>
        <begin position="42"/>
        <end position="52"/>
    </location>
</feature>
<keyword evidence="9" id="KW-0503">Monooxygenase</keyword>
<evidence type="ECO:0000256" key="10">
    <source>
        <dbReference type="ARBA" id="ARBA00023136"/>
    </source>
</evidence>
<dbReference type="GO" id="GO:0006629">
    <property type="term" value="P:lipid metabolic process"/>
    <property type="evidence" value="ECO:0007669"/>
    <property type="project" value="UniProtKB-ARBA"/>
</dbReference>
<dbReference type="GO" id="GO:0005506">
    <property type="term" value="F:iron ion binding"/>
    <property type="evidence" value="ECO:0007669"/>
    <property type="project" value="InterPro"/>
</dbReference>
<evidence type="ECO:0000256" key="7">
    <source>
        <dbReference type="ARBA" id="ARBA00023002"/>
    </source>
</evidence>
<comment type="similarity">
    <text evidence="2">Belongs to the cytochrome P450 family.</text>
</comment>
<keyword evidence="3" id="KW-0349">Heme</keyword>
<keyword evidence="13" id="KW-1185">Reference proteome</keyword>
<protein>
    <recommendedName>
        <fullName evidence="14">Cytochrome P450 72A15-like</fullName>
    </recommendedName>
</protein>
<evidence type="ECO:0000256" key="9">
    <source>
        <dbReference type="ARBA" id="ARBA00023033"/>
    </source>
</evidence>
<evidence type="ECO:0000313" key="13">
    <source>
        <dbReference type="Proteomes" id="UP000275267"/>
    </source>
</evidence>
<feature type="compositionally biased region" description="Pro residues" evidence="11">
    <location>
        <begin position="10"/>
        <end position="27"/>
    </location>
</feature>
<dbReference type="Proteomes" id="UP000275267">
    <property type="component" value="Unassembled WGS sequence"/>
</dbReference>
<dbReference type="Gene3D" id="1.10.630.10">
    <property type="entry name" value="Cytochrome P450"/>
    <property type="match status" value="1"/>
</dbReference>
<evidence type="ECO:0000256" key="11">
    <source>
        <dbReference type="SAM" id="MobiDB-lite"/>
    </source>
</evidence>
<proteinExistence type="inferred from homology"/>
<evidence type="ECO:0000256" key="6">
    <source>
        <dbReference type="ARBA" id="ARBA00022989"/>
    </source>
</evidence>
<dbReference type="STRING" id="4540.A0A3L6SU89"/>
<name>A0A3L6SU89_PANMI</name>
<dbReference type="GO" id="GO:0020037">
    <property type="term" value="F:heme binding"/>
    <property type="evidence" value="ECO:0007669"/>
    <property type="project" value="InterPro"/>
</dbReference>
<dbReference type="GO" id="GO:0016705">
    <property type="term" value="F:oxidoreductase activity, acting on paired donors, with incorporation or reduction of molecular oxygen"/>
    <property type="evidence" value="ECO:0007669"/>
    <property type="project" value="InterPro"/>
</dbReference>
<keyword evidence="7" id="KW-0560">Oxidoreductase</keyword>
<evidence type="ECO:0000256" key="1">
    <source>
        <dbReference type="ARBA" id="ARBA00004370"/>
    </source>
</evidence>
<dbReference type="EMBL" id="PQIB02000004">
    <property type="protein sequence ID" value="RLN25063.1"/>
    <property type="molecule type" value="Genomic_DNA"/>
</dbReference>
<evidence type="ECO:0000256" key="3">
    <source>
        <dbReference type="ARBA" id="ARBA00022617"/>
    </source>
</evidence>
<keyword evidence="5" id="KW-0479">Metal-binding</keyword>
<sequence length="578" mass="65005">MHTHARAHPTPTPPSLSPPPLPRPPTVSPGQHVPRRRAGGCAPDTAPAPDAAPAAATFDAALPSPQVASTPWSFLICGLLGALLLRQAARLLELLWWGPRRLERALRAQGLRGTPYRFLTGDLKEYGRSNREAWSRPLPLRCHDIATHVAPFILCAIREHGSMCFTWFGPMPRVTITDPDLARDVMSNMFGNFEKPKFPALSRLFADGVANYEGEKWVKHRRILNPASHLEKLKLMLPAFSACCEELVSRWAQSLGPDGSCELDVDPELQTLTGDVISRTAFGSSYLEGRKIFQLQNEQAKRLMSIIQKSLTTKNNRRMRQIKNEVETILRGLIGKRMQAMKEGEPTKDDLLGILMESNMRDTEENGQSCLGMTIEDVMEECKLFYFAGMETTSVLLTWTMILLSMHPEWQDRAREEVLGLFGKNMPEYDGLSRLKIVTMSLHEVLRLYPPAIAFSRKTYKEMVIGDATYPAGVILELPVLFIHNDPEIWGSDVHEFRPERFAEGIARASKDRLAFFPFGWGPRIFIGQNFALLEAKMALSMILQSFEFELAPSYTHAPHTVVMLRPMHGAQIKLRAI</sequence>
<dbReference type="InterPro" id="IPR036396">
    <property type="entry name" value="Cyt_P450_sf"/>
</dbReference>
<evidence type="ECO:0000256" key="8">
    <source>
        <dbReference type="ARBA" id="ARBA00023004"/>
    </source>
</evidence>
<dbReference type="PRINTS" id="PR00463">
    <property type="entry name" value="EP450I"/>
</dbReference>
<gene>
    <name evidence="12" type="ORF">C2845_PM07G16430</name>
</gene>
<dbReference type="AlphaFoldDB" id="A0A3L6SU89"/>
<dbReference type="Pfam" id="PF00067">
    <property type="entry name" value="p450"/>
    <property type="match status" value="1"/>
</dbReference>
<dbReference type="PANTHER" id="PTHR24282:SF181">
    <property type="entry name" value="CYTOCHROME P450 CYP72A123"/>
    <property type="match status" value="1"/>
</dbReference>
<feature type="region of interest" description="Disordered" evidence="11">
    <location>
        <begin position="1"/>
        <end position="52"/>
    </location>
</feature>
<evidence type="ECO:0000256" key="5">
    <source>
        <dbReference type="ARBA" id="ARBA00022723"/>
    </source>
</evidence>
<reference evidence="13" key="1">
    <citation type="journal article" date="2019" name="Nat. Commun.">
        <title>The genome of broomcorn millet.</title>
        <authorList>
            <person name="Zou C."/>
            <person name="Miki D."/>
            <person name="Li D."/>
            <person name="Tang Q."/>
            <person name="Xiao L."/>
            <person name="Rajput S."/>
            <person name="Deng P."/>
            <person name="Jia W."/>
            <person name="Huang R."/>
            <person name="Zhang M."/>
            <person name="Sun Y."/>
            <person name="Hu J."/>
            <person name="Fu X."/>
            <person name="Schnable P.S."/>
            <person name="Li F."/>
            <person name="Zhang H."/>
            <person name="Feng B."/>
            <person name="Zhu X."/>
            <person name="Liu R."/>
            <person name="Schnable J.C."/>
            <person name="Zhu J.-K."/>
            <person name="Zhang H."/>
        </authorList>
    </citation>
    <scope>NUCLEOTIDE SEQUENCE [LARGE SCALE GENOMIC DNA]</scope>
</reference>
<comment type="subcellular location">
    <subcellularLocation>
        <location evidence="1">Membrane</location>
    </subcellularLocation>
</comment>
<keyword evidence="8" id="KW-0408">Iron</keyword>
<dbReference type="InterPro" id="IPR001128">
    <property type="entry name" value="Cyt_P450"/>
</dbReference>
<comment type="caution">
    <text evidence="12">The sequence shown here is derived from an EMBL/GenBank/DDBJ whole genome shotgun (WGS) entry which is preliminary data.</text>
</comment>
<dbReference type="GO" id="GO:0016020">
    <property type="term" value="C:membrane"/>
    <property type="evidence" value="ECO:0007669"/>
    <property type="project" value="UniProtKB-SubCell"/>
</dbReference>
<evidence type="ECO:0000313" key="12">
    <source>
        <dbReference type="EMBL" id="RLN25063.1"/>
    </source>
</evidence>
<dbReference type="SUPFAM" id="SSF48264">
    <property type="entry name" value="Cytochrome P450"/>
    <property type="match status" value="1"/>
</dbReference>
<accession>A0A3L6SU89</accession>
<keyword evidence="6" id="KW-1133">Transmembrane helix</keyword>
<dbReference type="PANTHER" id="PTHR24282">
    <property type="entry name" value="CYTOCHROME P450 FAMILY MEMBER"/>
    <property type="match status" value="1"/>
</dbReference>
<dbReference type="InterPro" id="IPR050665">
    <property type="entry name" value="Cytochrome_P450_Monooxygen"/>
</dbReference>
<dbReference type="InterPro" id="IPR002401">
    <property type="entry name" value="Cyt_P450_E_grp-I"/>
</dbReference>